<reference evidence="1 2" key="1">
    <citation type="journal article" date="2020" name="Cell">
        <title>Large-Scale Comparative Analyses of Tick Genomes Elucidate Their Genetic Diversity and Vector Capacities.</title>
        <authorList>
            <consortium name="Tick Genome and Microbiome Consortium (TIGMIC)"/>
            <person name="Jia N."/>
            <person name="Wang J."/>
            <person name="Shi W."/>
            <person name="Du L."/>
            <person name="Sun Y."/>
            <person name="Zhan W."/>
            <person name="Jiang J.F."/>
            <person name="Wang Q."/>
            <person name="Zhang B."/>
            <person name="Ji P."/>
            <person name="Bell-Sakyi L."/>
            <person name="Cui X.M."/>
            <person name="Yuan T.T."/>
            <person name="Jiang B.G."/>
            <person name="Yang W.F."/>
            <person name="Lam T.T."/>
            <person name="Chang Q.C."/>
            <person name="Ding S.J."/>
            <person name="Wang X.J."/>
            <person name="Zhu J.G."/>
            <person name="Ruan X.D."/>
            <person name="Zhao L."/>
            <person name="Wei J.T."/>
            <person name="Ye R.Z."/>
            <person name="Que T.C."/>
            <person name="Du C.H."/>
            <person name="Zhou Y.H."/>
            <person name="Cheng J.X."/>
            <person name="Dai P.F."/>
            <person name="Guo W.B."/>
            <person name="Han X.H."/>
            <person name="Huang E.J."/>
            <person name="Li L.F."/>
            <person name="Wei W."/>
            <person name="Gao Y.C."/>
            <person name="Liu J.Z."/>
            <person name="Shao H.Z."/>
            <person name="Wang X."/>
            <person name="Wang C.C."/>
            <person name="Yang T.C."/>
            <person name="Huo Q.B."/>
            <person name="Li W."/>
            <person name="Chen H.Y."/>
            <person name="Chen S.E."/>
            <person name="Zhou L.G."/>
            <person name="Ni X.B."/>
            <person name="Tian J.H."/>
            <person name="Sheng Y."/>
            <person name="Liu T."/>
            <person name="Pan Y.S."/>
            <person name="Xia L.Y."/>
            <person name="Li J."/>
            <person name="Zhao F."/>
            <person name="Cao W.C."/>
        </authorList>
    </citation>
    <scope>NUCLEOTIDE SEQUENCE [LARGE SCALE GENOMIC DNA]</scope>
    <source>
        <strain evidence="1">Iper-2018</strain>
    </source>
</reference>
<proteinExistence type="predicted"/>
<evidence type="ECO:0000313" key="1">
    <source>
        <dbReference type="EMBL" id="KAG0433570.1"/>
    </source>
</evidence>
<organism evidence="1 2">
    <name type="scientific">Ixodes persulcatus</name>
    <name type="common">Taiga tick</name>
    <dbReference type="NCBI Taxonomy" id="34615"/>
    <lineage>
        <taxon>Eukaryota</taxon>
        <taxon>Metazoa</taxon>
        <taxon>Ecdysozoa</taxon>
        <taxon>Arthropoda</taxon>
        <taxon>Chelicerata</taxon>
        <taxon>Arachnida</taxon>
        <taxon>Acari</taxon>
        <taxon>Parasitiformes</taxon>
        <taxon>Ixodida</taxon>
        <taxon>Ixodoidea</taxon>
        <taxon>Ixodidae</taxon>
        <taxon>Ixodinae</taxon>
        <taxon>Ixodes</taxon>
    </lineage>
</organism>
<protein>
    <submittedName>
        <fullName evidence="1">Uncharacterized protein</fullName>
    </submittedName>
</protein>
<gene>
    <name evidence="1" type="ORF">HPB47_019793</name>
</gene>
<dbReference type="EMBL" id="JABSTQ010009046">
    <property type="protein sequence ID" value="KAG0433570.1"/>
    <property type="molecule type" value="Genomic_DNA"/>
</dbReference>
<name>A0AC60QJE3_IXOPE</name>
<dbReference type="Proteomes" id="UP000805193">
    <property type="component" value="Unassembled WGS sequence"/>
</dbReference>
<comment type="caution">
    <text evidence="1">The sequence shown here is derived from an EMBL/GenBank/DDBJ whole genome shotgun (WGS) entry which is preliminary data.</text>
</comment>
<evidence type="ECO:0000313" key="2">
    <source>
        <dbReference type="Proteomes" id="UP000805193"/>
    </source>
</evidence>
<keyword evidence="2" id="KW-1185">Reference proteome</keyword>
<sequence>MILNTYSKLRCRSTGPADVYIDVLQHIMLPFVLDGPHPEGNFLLQQDRSPMHTARRVRRCLDALCIEELPWPSKGADLNPIENVWGIMKKGLSRRRLADSSRIALWQAVQEEWASLVQRGDLPKSFCTFFDIEFSKLMTHIGTVHSNEPAFQVQCRVQGCPKTFKAFQTFRRHPYWAHGYFMKKLQTSYFSMYGLDVPPSQAADTQGEDSPGIDKTEPSRKAASSGHLNKLKRHLVLFYLKETGVPGTIGCIDGSYVAIECPANKIRSTHVNRHHYPSLTLQAICDCNKRFLDRTTGHPRLHPLGAVSSRSCAVFDQISTQGDRFMNIILTDDFNLHINWNSADLRLTNETEAKFLDWINYANLTQVVRFPTHIHGNNLEHTLDLVLCRNPAQLQSVSNTPPLSNSDHVGISSTWHLGSSGKRFVARQALMFNTDGPATLEHSVASVPWFLCMDFLDLFYNMFWAACKDATYTKLISKNKKCKPWITRPIRQLSSKTKRLFRKASRSQDAGLGELLHP</sequence>
<accession>A0AC60QJE3</accession>